<dbReference type="AlphaFoldDB" id="A0AAD9V061"/>
<sequence length="79" mass="8796">MAAFTIASLVSFFAEEKRSITRGKNHYRSDHLEIFAYADGVIRGTVHASMKKKSSKMTTYLSNGNITLTDCDCPRGAYN</sequence>
<evidence type="ECO:0000313" key="1">
    <source>
        <dbReference type="EMBL" id="KAK2556277.1"/>
    </source>
</evidence>
<organism evidence="1 2">
    <name type="scientific">Acropora cervicornis</name>
    <name type="common">Staghorn coral</name>
    <dbReference type="NCBI Taxonomy" id="6130"/>
    <lineage>
        <taxon>Eukaryota</taxon>
        <taxon>Metazoa</taxon>
        <taxon>Cnidaria</taxon>
        <taxon>Anthozoa</taxon>
        <taxon>Hexacorallia</taxon>
        <taxon>Scleractinia</taxon>
        <taxon>Astrocoeniina</taxon>
        <taxon>Acroporidae</taxon>
        <taxon>Acropora</taxon>
    </lineage>
</organism>
<gene>
    <name evidence="1" type="ORF">P5673_021911</name>
</gene>
<reference evidence="1" key="1">
    <citation type="journal article" date="2023" name="G3 (Bethesda)">
        <title>Whole genome assembly and annotation of the endangered Caribbean coral Acropora cervicornis.</title>
        <authorList>
            <person name="Selwyn J.D."/>
            <person name="Vollmer S.V."/>
        </authorList>
    </citation>
    <scope>NUCLEOTIDE SEQUENCE</scope>
    <source>
        <strain evidence="1">K2</strain>
    </source>
</reference>
<accession>A0AAD9V061</accession>
<proteinExistence type="predicted"/>
<name>A0AAD9V061_ACRCE</name>
<dbReference type="EMBL" id="JARQWQ010000057">
    <property type="protein sequence ID" value="KAK2556277.1"/>
    <property type="molecule type" value="Genomic_DNA"/>
</dbReference>
<keyword evidence="2" id="KW-1185">Reference proteome</keyword>
<evidence type="ECO:0000313" key="2">
    <source>
        <dbReference type="Proteomes" id="UP001249851"/>
    </source>
</evidence>
<reference evidence="1" key="2">
    <citation type="journal article" date="2023" name="Science">
        <title>Genomic signatures of disease resistance in endangered staghorn corals.</title>
        <authorList>
            <person name="Vollmer S.V."/>
            <person name="Selwyn J.D."/>
            <person name="Despard B.A."/>
            <person name="Roesel C.L."/>
        </authorList>
    </citation>
    <scope>NUCLEOTIDE SEQUENCE</scope>
    <source>
        <strain evidence="1">K2</strain>
    </source>
</reference>
<comment type="caution">
    <text evidence="1">The sequence shown here is derived from an EMBL/GenBank/DDBJ whole genome shotgun (WGS) entry which is preliminary data.</text>
</comment>
<protein>
    <submittedName>
        <fullName evidence="1">Uncharacterized protein</fullName>
    </submittedName>
</protein>
<dbReference type="Proteomes" id="UP001249851">
    <property type="component" value="Unassembled WGS sequence"/>
</dbReference>